<reference evidence="4" key="1">
    <citation type="submission" date="2016-05" db="EMBL/GenBank/DDBJ databases">
        <title>Comparative genomics of biotechnologically important yeasts.</title>
        <authorList>
            <consortium name="DOE Joint Genome Institute"/>
            <person name="Riley R."/>
            <person name="Haridas S."/>
            <person name="Wolfe K.H."/>
            <person name="Lopes M.R."/>
            <person name="Hittinger C.T."/>
            <person name="Goker M."/>
            <person name="Salamov A."/>
            <person name="Wisecaver J."/>
            <person name="Long T.M."/>
            <person name="Aerts A.L."/>
            <person name="Barry K."/>
            <person name="Choi C."/>
            <person name="Clum A."/>
            <person name="Coughlan A.Y."/>
            <person name="Deshpande S."/>
            <person name="Douglass A.P."/>
            <person name="Hanson S.J."/>
            <person name="Klenk H.-P."/>
            <person name="Labutti K."/>
            <person name="Lapidus A."/>
            <person name="Lindquist E."/>
            <person name="Lipzen A."/>
            <person name="Meier-Kolthoff J.P."/>
            <person name="Ohm R.A."/>
            <person name="Otillar R.P."/>
            <person name="Pangilinan J."/>
            <person name="Peng Y."/>
            <person name="Rokas A."/>
            <person name="Rosa C.A."/>
            <person name="Scheuner C."/>
            <person name="Sibirny A.A."/>
            <person name="Slot J.C."/>
            <person name="Stielow J.B."/>
            <person name="Sun H."/>
            <person name="Kurtzman C.P."/>
            <person name="Blackwell M."/>
            <person name="Grigoriev I.V."/>
            <person name="Jeffries T.W."/>
        </authorList>
    </citation>
    <scope>NUCLEOTIDE SEQUENCE [LARGE SCALE GENOMIC DNA]</scope>
    <source>
        <strain evidence="4">NRRL Y-17324</strain>
    </source>
</reference>
<dbReference type="SUPFAM" id="SSF51735">
    <property type="entry name" value="NAD(P)-binding Rossmann-fold domains"/>
    <property type="match status" value="1"/>
</dbReference>
<organism evidence="3 4">
    <name type="scientific">Suhomyces tanzawaensis NRRL Y-17324</name>
    <dbReference type="NCBI Taxonomy" id="984487"/>
    <lineage>
        <taxon>Eukaryota</taxon>
        <taxon>Fungi</taxon>
        <taxon>Dikarya</taxon>
        <taxon>Ascomycota</taxon>
        <taxon>Saccharomycotina</taxon>
        <taxon>Pichiomycetes</taxon>
        <taxon>Debaryomycetaceae</taxon>
        <taxon>Suhomyces</taxon>
    </lineage>
</organism>
<dbReference type="InterPro" id="IPR004104">
    <property type="entry name" value="Gfo/Idh/MocA-like_OxRdtase_C"/>
</dbReference>
<dbReference type="GeneID" id="30984747"/>
<evidence type="ECO:0000259" key="1">
    <source>
        <dbReference type="Pfam" id="PF01408"/>
    </source>
</evidence>
<dbReference type="OrthoDB" id="64915at2759"/>
<dbReference type="STRING" id="984487.A0A1E4SBY1"/>
<dbReference type="SUPFAM" id="SSF55347">
    <property type="entry name" value="Glyceraldehyde-3-phosphate dehydrogenase-like, C-terminal domain"/>
    <property type="match status" value="1"/>
</dbReference>
<dbReference type="AlphaFoldDB" id="A0A1E4SBY1"/>
<dbReference type="EMBL" id="KV453916">
    <property type="protein sequence ID" value="ODV77027.1"/>
    <property type="molecule type" value="Genomic_DNA"/>
</dbReference>
<dbReference type="RefSeq" id="XP_020062149.1">
    <property type="nucleotide sequence ID" value="XM_020210611.1"/>
</dbReference>
<dbReference type="Pfam" id="PF01408">
    <property type="entry name" value="GFO_IDH_MocA"/>
    <property type="match status" value="1"/>
</dbReference>
<dbReference type="GO" id="GO:0000166">
    <property type="term" value="F:nucleotide binding"/>
    <property type="evidence" value="ECO:0007669"/>
    <property type="project" value="InterPro"/>
</dbReference>
<gene>
    <name evidence="3" type="ORF">CANTADRAFT_56631</name>
</gene>
<dbReference type="InterPro" id="IPR000683">
    <property type="entry name" value="Gfo/Idh/MocA-like_OxRdtase_N"/>
</dbReference>
<evidence type="ECO:0000313" key="4">
    <source>
        <dbReference type="Proteomes" id="UP000094285"/>
    </source>
</evidence>
<proteinExistence type="predicted"/>
<feature type="domain" description="Gfo/Idh/MocA-like oxidoreductase N-terminal" evidence="1">
    <location>
        <begin position="21"/>
        <end position="143"/>
    </location>
</feature>
<protein>
    <submittedName>
        <fullName evidence="3">Putative oxidoreductase</fullName>
    </submittedName>
</protein>
<dbReference type="Gene3D" id="3.30.360.10">
    <property type="entry name" value="Dihydrodipicolinate Reductase, domain 2"/>
    <property type="match status" value="1"/>
</dbReference>
<keyword evidence="4" id="KW-1185">Reference proteome</keyword>
<feature type="domain" description="Gfo/Idh/MocA-like oxidoreductase C-terminal" evidence="2">
    <location>
        <begin position="160"/>
        <end position="384"/>
    </location>
</feature>
<dbReference type="Gene3D" id="3.40.50.720">
    <property type="entry name" value="NAD(P)-binding Rossmann-like Domain"/>
    <property type="match status" value="1"/>
</dbReference>
<dbReference type="PANTHER" id="PTHR43377:SF1">
    <property type="entry name" value="BILIVERDIN REDUCTASE A"/>
    <property type="match status" value="1"/>
</dbReference>
<dbReference type="Pfam" id="PF02894">
    <property type="entry name" value="GFO_IDH_MocA_C"/>
    <property type="match status" value="1"/>
</dbReference>
<dbReference type="InterPro" id="IPR051450">
    <property type="entry name" value="Gfo/Idh/MocA_Oxidoreductases"/>
</dbReference>
<name>A0A1E4SBY1_9ASCO</name>
<dbReference type="InterPro" id="IPR036291">
    <property type="entry name" value="NAD(P)-bd_dom_sf"/>
</dbReference>
<sequence length="407" mass="44879">MNPPCYVTPHPSSIRGPEKISFVVIGAGLIGPRHAAHVLDRPDCELFAIVDHSAKGPLVAQQLNTMLFQNLDDLFAHCDANLLNYPAAAIVATPNHTHVRMGMQLAARGIHMLMEKPLAPSPSECKSLIAYCHAKNVTLLVGHHRRFNPYIIATKDHLYKLGQLVAIQGTWTLCKPPAYFLEKPWRSSTALGGGTLLINLIHDLDLLQYLLGPIEKVYAELLTKQRTDSGHHDLVDEGAALTLRFENGCCGTFICSDNVTSPFLFEAGTGENPTVPFNDSIAGFYRIFGSHGTLSVPDLKLYHQEHELHQESSLQLPSPSPSPNVKDSPIHRMNDFKKPQPFALQLEHFVNLITGAETAVKCSGDDALRALLCIEAVVKSIETGLPQYVDKIDQIDLDFDLMNQFDV</sequence>
<accession>A0A1E4SBY1</accession>
<evidence type="ECO:0000259" key="2">
    <source>
        <dbReference type="Pfam" id="PF02894"/>
    </source>
</evidence>
<dbReference type="PANTHER" id="PTHR43377">
    <property type="entry name" value="BILIVERDIN REDUCTASE A"/>
    <property type="match status" value="1"/>
</dbReference>
<dbReference type="Proteomes" id="UP000094285">
    <property type="component" value="Unassembled WGS sequence"/>
</dbReference>
<evidence type="ECO:0000313" key="3">
    <source>
        <dbReference type="EMBL" id="ODV77027.1"/>
    </source>
</evidence>